<accession>A0A1M5MRS6</accession>
<sequence length="166" mass="16873">MDLADLIAAVKAAATKDALETLVKDELSLDLDKRKTLKALRAEVLKGLGETVEESGDDDADGSETGTGSPGESPENGTAAAQAPEPAAAPAPTPDPESTAAAPQPVAATTSIVTPTPASVTPPALDEAPEPAIKPAVGNRLLRHKVTGRTVLWTPALSKLADLEEV</sequence>
<evidence type="ECO:0000256" key="1">
    <source>
        <dbReference type="SAM" id="MobiDB-lite"/>
    </source>
</evidence>
<feature type="region of interest" description="Disordered" evidence="1">
    <location>
        <begin position="46"/>
        <end position="131"/>
    </location>
</feature>
<evidence type="ECO:0000313" key="2">
    <source>
        <dbReference type="EMBL" id="SHG80001.1"/>
    </source>
</evidence>
<proteinExistence type="predicted"/>
<dbReference type="AlphaFoldDB" id="A0A1M5MRS6"/>
<feature type="compositionally biased region" description="Low complexity" evidence="1">
    <location>
        <begin position="96"/>
        <end position="124"/>
    </location>
</feature>
<evidence type="ECO:0000313" key="3">
    <source>
        <dbReference type="Proteomes" id="UP000184000"/>
    </source>
</evidence>
<dbReference type="RefSeq" id="WP_073299840.1">
    <property type="nucleotide sequence ID" value="NZ_FQXA01000002.1"/>
</dbReference>
<dbReference type="EMBL" id="FQXA01000002">
    <property type="protein sequence ID" value="SHG80001.1"/>
    <property type="molecule type" value="Genomic_DNA"/>
</dbReference>
<organism evidence="2 3">
    <name type="scientific">Stutzerimonas xanthomarina DSM 18231</name>
    <dbReference type="NCBI Taxonomy" id="1403346"/>
    <lineage>
        <taxon>Bacteria</taxon>
        <taxon>Pseudomonadati</taxon>
        <taxon>Pseudomonadota</taxon>
        <taxon>Gammaproteobacteria</taxon>
        <taxon>Pseudomonadales</taxon>
        <taxon>Pseudomonadaceae</taxon>
        <taxon>Stutzerimonas</taxon>
    </lineage>
</organism>
<reference evidence="2 3" key="1">
    <citation type="submission" date="2016-11" db="EMBL/GenBank/DDBJ databases">
        <authorList>
            <person name="Jaros S."/>
            <person name="Januszkiewicz K."/>
            <person name="Wedrychowicz H."/>
        </authorList>
    </citation>
    <scope>NUCLEOTIDE SEQUENCE [LARGE SCALE GENOMIC DNA]</scope>
    <source>
        <strain evidence="2 3">DSM 18231</strain>
    </source>
</reference>
<name>A0A1M5MRS6_9GAMM</name>
<protein>
    <submittedName>
        <fullName evidence="2">Uncharacterized protein</fullName>
    </submittedName>
</protein>
<gene>
    <name evidence="2" type="ORF">SAMN02744645_1450</name>
</gene>
<dbReference type="Proteomes" id="UP000184000">
    <property type="component" value="Unassembled WGS sequence"/>
</dbReference>
<feature type="compositionally biased region" description="Acidic residues" evidence="1">
    <location>
        <begin position="51"/>
        <end position="62"/>
    </location>
</feature>
<feature type="compositionally biased region" description="Low complexity" evidence="1">
    <location>
        <begin position="63"/>
        <end position="86"/>
    </location>
</feature>
<dbReference type="GeneID" id="98638172"/>